<keyword evidence="2" id="KW-1185">Reference proteome</keyword>
<dbReference type="InterPro" id="IPR037053">
    <property type="entry name" value="Phage_tail_collar_dom_sf"/>
</dbReference>
<dbReference type="SUPFAM" id="SSF88874">
    <property type="entry name" value="Receptor-binding domain of short tail fibre protein gp12"/>
    <property type="match status" value="1"/>
</dbReference>
<dbReference type="RefSeq" id="WP_113865471.1">
    <property type="nucleotide sequence ID" value="NZ_AGJP01000001.1"/>
</dbReference>
<protein>
    <recommendedName>
        <fullName evidence="3">Tail collar domain</fullName>
    </recommendedName>
</protein>
<dbReference type="EMBL" id="QNRY01000006">
    <property type="protein sequence ID" value="RBP64849.1"/>
    <property type="molecule type" value="Genomic_DNA"/>
</dbReference>
<accession>A0A366I9P0</accession>
<proteinExistence type="predicted"/>
<comment type="caution">
    <text evidence="1">The sequence shown here is derived from an EMBL/GenBank/DDBJ whole genome shotgun (WGS) entry which is preliminary data.</text>
</comment>
<dbReference type="InterPro" id="IPR051934">
    <property type="entry name" value="Phage_Tail_Fiber_Structural"/>
</dbReference>
<dbReference type="Gene3D" id="3.90.1340.10">
    <property type="entry name" value="Phage tail collar domain"/>
    <property type="match status" value="1"/>
</dbReference>
<reference evidence="1 2" key="1">
    <citation type="submission" date="2018-06" db="EMBL/GenBank/DDBJ databases">
        <title>Genomic Encyclopedia of Type Strains, Phase IV (KMG-IV): sequencing the most valuable type-strain genomes for metagenomic binning, comparative biology and taxonomic classification.</title>
        <authorList>
            <person name="Goeker M."/>
        </authorList>
    </citation>
    <scope>NUCLEOTIDE SEQUENCE [LARGE SCALE GENOMIC DNA]</scope>
    <source>
        <strain evidence="1 2">DSM 30166</strain>
    </source>
</reference>
<dbReference type="PANTHER" id="PTHR35191">
    <property type="entry name" value="PROPHAGE SIDE TAIL FIBER PROTEIN HOMOLOG STFQ-RELATED"/>
    <property type="match status" value="1"/>
</dbReference>
<evidence type="ECO:0008006" key="3">
    <source>
        <dbReference type="Google" id="ProtNLM"/>
    </source>
</evidence>
<sequence length="252" mass="27786">MYHLDNDSSVVDMPQTAPVLFTERRWFTEGGDGIQPSYPGADWFNIIQMEMLNVLALAGITPDKNQHDQFAQAIRFFSSDYMLMPGIPLPWSRPSIPARYGDRYAFMVGQSFSGTAFPLLAEAYPDLIIPDMRAMTIKGTPISGREVLSYEADGVISHAHGVEIDETDLGTKTTSENGAHVHTFGITGDSFSIDNIYRETITGGNNRSTNSSGAHIHNIVLGAHKHVATILATGNTENTVKNRAFNYIVRLY</sequence>
<organism evidence="1 2">
    <name type="scientific">Brenneria salicis ATCC 15712 = DSM 30166</name>
    <dbReference type="NCBI Taxonomy" id="714314"/>
    <lineage>
        <taxon>Bacteria</taxon>
        <taxon>Pseudomonadati</taxon>
        <taxon>Pseudomonadota</taxon>
        <taxon>Gammaproteobacteria</taxon>
        <taxon>Enterobacterales</taxon>
        <taxon>Pectobacteriaceae</taxon>
        <taxon>Brenneria</taxon>
    </lineage>
</organism>
<evidence type="ECO:0000313" key="1">
    <source>
        <dbReference type="EMBL" id="RBP64849.1"/>
    </source>
</evidence>
<gene>
    <name evidence="1" type="ORF">DES54_10674</name>
</gene>
<evidence type="ECO:0000313" key="2">
    <source>
        <dbReference type="Proteomes" id="UP000253046"/>
    </source>
</evidence>
<dbReference type="PANTHER" id="PTHR35191:SF1">
    <property type="entry name" value="PROPHAGE SIDE TAIL FIBER PROTEIN HOMOLOG STFQ-RELATED"/>
    <property type="match status" value="1"/>
</dbReference>
<dbReference type="AlphaFoldDB" id="A0A366I9P0"/>
<dbReference type="OrthoDB" id="9810174at2"/>
<dbReference type="Proteomes" id="UP000253046">
    <property type="component" value="Unassembled WGS sequence"/>
</dbReference>
<name>A0A366I9P0_9GAMM</name>